<protein>
    <submittedName>
        <fullName evidence="1">Uncharacterized protein</fullName>
    </submittedName>
</protein>
<gene>
    <name evidence="1" type="ORF">MM415A06318_0010</name>
    <name evidence="2" type="ORF">MM415B03618_0008</name>
</gene>
<accession>A0A6M3JGS9</accession>
<sequence>MKFGIDRHGYWVRPDQAFEGRTIEAPERDAEIHNCEIAWHNGNNRCQCGEHEE</sequence>
<proteinExistence type="predicted"/>
<evidence type="ECO:0000313" key="1">
    <source>
        <dbReference type="EMBL" id="QJA68508.1"/>
    </source>
</evidence>
<dbReference type="EMBL" id="MT141623">
    <property type="protein sequence ID" value="QJA68508.1"/>
    <property type="molecule type" value="Genomic_DNA"/>
</dbReference>
<name>A0A6M3JGS9_9ZZZZ</name>
<organism evidence="1">
    <name type="scientific">viral metagenome</name>
    <dbReference type="NCBI Taxonomy" id="1070528"/>
    <lineage>
        <taxon>unclassified sequences</taxon>
        <taxon>metagenomes</taxon>
        <taxon>organismal metagenomes</taxon>
    </lineage>
</organism>
<evidence type="ECO:0000313" key="2">
    <source>
        <dbReference type="EMBL" id="QJA90655.1"/>
    </source>
</evidence>
<reference evidence="1" key="1">
    <citation type="submission" date="2020-03" db="EMBL/GenBank/DDBJ databases">
        <title>The deep terrestrial virosphere.</title>
        <authorList>
            <person name="Holmfeldt K."/>
            <person name="Nilsson E."/>
            <person name="Simone D."/>
            <person name="Lopez-Fernandez M."/>
            <person name="Wu X."/>
            <person name="de Brujin I."/>
            <person name="Lundin D."/>
            <person name="Andersson A."/>
            <person name="Bertilsson S."/>
            <person name="Dopson M."/>
        </authorList>
    </citation>
    <scope>NUCLEOTIDE SEQUENCE</scope>
    <source>
        <strain evidence="1">MM415A06318</strain>
        <strain evidence="2">MM415B03618</strain>
    </source>
</reference>
<dbReference type="EMBL" id="MT142928">
    <property type="protein sequence ID" value="QJA90655.1"/>
    <property type="molecule type" value="Genomic_DNA"/>
</dbReference>
<dbReference type="AlphaFoldDB" id="A0A6M3JGS9"/>